<evidence type="ECO:0000313" key="3">
    <source>
        <dbReference type="Proteomes" id="UP001232445"/>
    </source>
</evidence>
<proteinExistence type="predicted"/>
<keyword evidence="1" id="KW-0472">Membrane</keyword>
<keyword evidence="1" id="KW-0812">Transmembrane</keyword>
<keyword evidence="1" id="KW-1133">Transmembrane helix</keyword>
<evidence type="ECO:0000313" key="2">
    <source>
        <dbReference type="EMBL" id="MDQ0338169.1"/>
    </source>
</evidence>
<accession>A0ABU0CP34</accession>
<organism evidence="2 3">
    <name type="scientific">Caldalkalibacillus uzonensis</name>
    <dbReference type="NCBI Taxonomy" id="353224"/>
    <lineage>
        <taxon>Bacteria</taxon>
        <taxon>Bacillati</taxon>
        <taxon>Bacillota</taxon>
        <taxon>Bacilli</taxon>
        <taxon>Bacillales</taxon>
        <taxon>Bacillaceae</taxon>
        <taxon>Caldalkalibacillus</taxon>
    </lineage>
</organism>
<dbReference type="Proteomes" id="UP001232445">
    <property type="component" value="Unassembled WGS sequence"/>
</dbReference>
<evidence type="ECO:0000256" key="1">
    <source>
        <dbReference type="SAM" id="Phobius"/>
    </source>
</evidence>
<feature type="transmembrane region" description="Helical" evidence="1">
    <location>
        <begin position="6"/>
        <end position="24"/>
    </location>
</feature>
<sequence>MEELGIAMIILLAIILTFGITIWVGKRNRTTDRQDDEV</sequence>
<name>A0ABU0CP34_9BACI</name>
<protein>
    <submittedName>
        <fullName evidence="2">Uncharacterized protein</fullName>
    </submittedName>
</protein>
<gene>
    <name evidence="2" type="ORF">J2S00_000953</name>
</gene>
<comment type="caution">
    <text evidence="2">The sequence shown here is derived from an EMBL/GenBank/DDBJ whole genome shotgun (WGS) entry which is preliminary data.</text>
</comment>
<dbReference type="EMBL" id="JAUSUQ010000003">
    <property type="protein sequence ID" value="MDQ0338169.1"/>
    <property type="molecule type" value="Genomic_DNA"/>
</dbReference>
<keyword evidence="3" id="KW-1185">Reference proteome</keyword>
<reference evidence="2 3" key="1">
    <citation type="submission" date="2023-07" db="EMBL/GenBank/DDBJ databases">
        <title>Genomic Encyclopedia of Type Strains, Phase IV (KMG-IV): sequencing the most valuable type-strain genomes for metagenomic binning, comparative biology and taxonomic classification.</title>
        <authorList>
            <person name="Goeker M."/>
        </authorList>
    </citation>
    <scope>NUCLEOTIDE SEQUENCE [LARGE SCALE GENOMIC DNA]</scope>
    <source>
        <strain evidence="2 3">DSM 17740</strain>
    </source>
</reference>